<name>A0A1R1XBY0_9FUNG</name>
<proteinExistence type="predicted"/>
<accession>A0A1R1XBY0</accession>
<gene>
    <name evidence="2" type="ORF">AYI69_g9541</name>
</gene>
<keyword evidence="3" id="KW-1185">Reference proteome</keyword>
<evidence type="ECO:0000256" key="1">
    <source>
        <dbReference type="SAM" id="MobiDB-lite"/>
    </source>
</evidence>
<evidence type="ECO:0000313" key="3">
    <source>
        <dbReference type="Proteomes" id="UP000187429"/>
    </source>
</evidence>
<dbReference type="AlphaFoldDB" id="A0A1R1XBY0"/>
<evidence type="ECO:0000313" key="2">
    <source>
        <dbReference type="EMBL" id="OMJ12135.1"/>
    </source>
</evidence>
<dbReference type="EMBL" id="LSSM01005708">
    <property type="protein sequence ID" value="OMJ12135.1"/>
    <property type="molecule type" value="Genomic_DNA"/>
</dbReference>
<sequence length="121" mass="13838">MYNDYGEYQNYRLSTSSSVYDYSIFKFFEIKQIPVNLRGKKTPSLNNAKDTAAFPVSEVQSFERTSILDKNMDKSIMPINDSRNDKGLTIKKKNGNKNGSDLASDKKKTERYQGFKNSAIL</sequence>
<protein>
    <submittedName>
        <fullName evidence="2">Uncharacterized protein</fullName>
    </submittedName>
</protein>
<organism evidence="2 3">
    <name type="scientific">Smittium culicis</name>
    <dbReference type="NCBI Taxonomy" id="133412"/>
    <lineage>
        <taxon>Eukaryota</taxon>
        <taxon>Fungi</taxon>
        <taxon>Fungi incertae sedis</taxon>
        <taxon>Zoopagomycota</taxon>
        <taxon>Kickxellomycotina</taxon>
        <taxon>Harpellomycetes</taxon>
        <taxon>Harpellales</taxon>
        <taxon>Legeriomycetaceae</taxon>
        <taxon>Smittium</taxon>
    </lineage>
</organism>
<comment type="caution">
    <text evidence="2">The sequence shown here is derived from an EMBL/GenBank/DDBJ whole genome shotgun (WGS) entry which is preliminary data.</text>
</comment>
<dbReference type="Proteomes" id="UP000187429">
    <property type="component" value="Unassembled WGS sequence"/>
</dbReference>
<feature type="region of interest" description="Disordered" evidence="1">
    <location>
        <begin position="73"/>
        <end position="110"/>
    </location>
</feature>
<reference evidence="3" key="1">
    <citation type="submission" date="2017-01" db="EMBL/GenBank/DDBJ databases">
        <authorList>
            <person name="Wang Y."/>
            <person name="White M."/>
            <person name="Kvist S."/>
            <person name="Moncalvo J.-M."/>
        </authorList>
    </citation>
    <scope>NUCLEOTIDE SEQUENCE [LARGE SCALE GENOMIC DNA]</scope>
    <source>
        <strain evidence="3">ID-206-W2</strain>
    </source>
</reference>